<dbReference type="SUPFAM" id="SSF56436">
    <property type="entry name" value="C-type lectin-like"/>
    <property type="match status" value="1"/>
</dbReference>
<gene>
    <name evidence="4" type="ORF">HOLleu_06764</name>
</gene>
<dbReference type="PANTHER" id="PTHR22803">
    <property type="entry name" value="MANNOSE, PHOSPHOLIPASE, LECTIN RECEPTOR RELATED"/>
    <property type="match status" value="1"/>
</dbReference>
<dbReference type="CDD" id="cd00037">
    <property type="entry name" value="CLECT"/>
    <property type="match status" value="1"/>
</dbReference>
<dbReference type="Proteomes" id="UP001152320">
    <property type="component" value="Chromosome 2"/>
</dbReference>
<keyword evidence="5" id="KW-1185">Reference proteome</keyword>
<evidence type="ECO:0000259" key="3">
    <source>
        <dbReference type="PROSITE" id="PS50041"/>
    </source>
</evidence>
<dbReference type="PROSITE" id="PS50041">
    <property type="entry name" value="C_TYPE_LECTIN_2"/>
    <property type="match status" value="1"/>
</dbReference>
<feature type="domain" description="C-type lectin" evidence="3">
    <location>
        <begin position="47"/>
        <end position="173"/>
    </location>
</feature>
<evidence type="ECO:0000256" key="2">
    <source>
        <dbReference type="SAM" id="SignalP"/>
    </source>
</evidence>
<accession>A0A9Q1CN30</accession>
<protein>
    <submittedName>
        <fullName evidence="4">Alpha-N-acetylgalactosamine-specific lectin</fullName>
    </submittedName>
</protein>
<dbReference type="InterPro" id="IPR018378">
    <property type="entry name" value="C-type_lectin_CS"/>
</dbReference>
<comment type="caution">
    <text evidence="4">The sequence shown here is derived from an EMBL/GenBank/DDBJ whole genome shotgun (WGS) entry which is preliminary data.</text>
</comment>
<dbReference type="Gene3D" id="3.10.100.10">
    <property type="entry name" value="Mannose-Binding Protein A, subunit A"/>
    <property type="match status" value="1"/>
</dbReference>
<evidence type="ECO:0000313" key="5">
    <source>
        <dbReference type="Proteomes" id="UP001152320"/>
    </source>
</evidence>
<dbReference type="OrthoDB" id="418245at2759"/>
<evidence type="ECO:0000313" key="4">
    <source>
        <dbReference type="EMBL" id="KAJ8047705.1"/>
    </source>
</evidence>
<proteinExistence type="predicted"/>
<keyword evidence="1" id="KW-1015">Disulfide bond</keyword>
<dbReference type="InterPro" id="IPR050111">
    <property type="entry name" value="C-type_lectin/snaclec_domain"/>
</dbReference>
<dbReference type="EMBL" id="JAIZAY010000002">
    <property type="protein sequence ID" value="KAJ8047705.1"/>
    <property type="molecule type" value="Genomic_DNA"/>
</dbReference>
<dbReference type="PROSITE" id="PS00615">
    <property type="entry name" value="C_TYPE_LECTIN_1"/>
    <property type="match status" value="1"/>
</dbReference>
<reference evidence="4" key="1">
    <citation type="submission" date="2021-10" db="EMBL/GenBank/DDBJ databases">
        <title>Tropical sea cucumber genome reveals ecological adaptation and Cuvierian tubules defense mechanism.</title>
        <authorList>
            <person name="Chen T."/>
        </authorList>
    </citation>
    <scope>NUCLEOTIDE SEQUENCE</scope>
    <source>
        <strain evidence="4">Nanhai2018</strain>
        <tissue evidence="4">Muscle</tissue>
    </source>
</reference>
<dbReference type="InterPro" id="IPR016186">
    <property type="entry name" value="C-type_lectin-like/link_sf"/>
</dbReference>
<sequence length="176" mass="20543">MVFSCHSEDTMKVYIVLSLLLVMAFHTASPYVHCPKFCREGWFSFRDTASCYRFVGSPKRNYRSANQQCRAMYPTASLASITSANENDFLTHMWISLRRSGDWDDKFWIGYDDIGREGRWTWKDNSKRIYTRWSPGRPNGGRGENCGEIWNQQNGLGNWNDEDCNRSQAFLCKYTP</sequence>
<name>A0A9Q1CN30_HOLLE</name>
<feature type="chain" id="PRO_5040288079" evidence="2">
    <location>
        <begin position="31"/>
        <end position="176"/>
    </location>
</feature>
<keyword evidence="2" id="KW-0732">Signal</keyword>
<dbReference type="Pfam" id="PF00059">
    <property type="entry name" value="Lectin_C"/>
    <property type="match status" value="1"/>
</dbReference>
<evidence type="ECO:0000256" key="1">
    <source>
        <dbReference type="ARBA" id="ARBA00023157"/>
    </source>
</evidence>
<dbReference type="AlphaFoldDB" id="A0A9Q1CN30"/>
<organism evidence="4 5">
    <name type="scientific">Holothuria leucospilota</name>
    <name type="common">Black long sea cucumber</name>
    <name type="synonym">Mertensiothuria leucospilota</name>
    <dbReference type="NCBI Taxonomy" id="206669"/>
    <lineage>
        <taxon>Eukaryota</taxon>
        <taxon>Metazoa</taxon>
        <taxon>Echinodermata</taxon>
        <taxon>Eleutherozoa</taxon>
        <taxon>Echinozoa</taxon>
        <taxon>Holothuroidea</taxon>
        <taxon>Aspidochirotacea</taxon>
        <taxon>Aspidochirotida</taxon>
        <taxon>Holothuriidae</taxon>
        <taxon>Holothuria</taxon>
    </lineage>
</organism>
<dbReference type="InterPro" id="IPR001304">
    <property type="entry name" value="C-type_lectin-like"/>
</dbReference>
<dbReference type="InterPro" id="IPR016187">
    <property type="entry name" value="CTDL_fold"/>
</dbReference>
<feature type="signal peptide" evidence="2">
    <location>
        <begin position="1"/>
        <end position="30"/>
    </location>
</feature>
<dbReference type="SMART" id="SM00034">
    <property type="entry name" value="CLECT"/>
    <property type="match status" value="1"/>
</dbReference>